<comment type="caution">
    <text evidence="1">The sequence shown here is derived from an EMBL/GenBank/DDBJ whole genome shotgun (WGS) entry which is preliminary data.</text>
</comment>
<keyword evidence="2" id="KW-1185">Reference proteome</keyword>
<dbReference type="SUPFAM" id="SSF158446">
    <property type="entry name" value="IVS-encoded protein-like"/>
    <property type="match status" value="1"/>
</dbReference>
<dbReference type="Pfam" id="PF05635">
    <property type="entry name" value="23S_rRNA_IVP"/>
    <property type="match status" value="1"/>
</dbReference>
<dbReference type="EMBL" id="BHXQ01000001">
    <property type="protein sequence ID" value="GCC50000.1"/>
    <property type="molecule type" value="Genomic_DNA"/>
</dbReference>
<accession>A0A401U582</accession>
<dbReference type="PANTHER" id="PTHR38471">
    <property type="entry name" value="FOUR HELIX BUNDLE PROTEIN"/>
    <property type="match status" value="1"/>
</dbReference>
<name>A0A401U582_9BACT</name>
<dbReference type="OrthoDB" id="5515766at2"/>
<sequence>MAKIERFEDLNCWKDARILVREIYFVCEEGKHAKDFDTKSQLKRAALSVMNNIAEGFGRFSSKDFIRFLNIAQSSALEVRSIFYVALDIGYLTTEKVAELQKLTDDSRNQILGLIRYLNTKTKNESQG</sequence>
<dbReference type="AlphaFoldDB" id="A0A401U582"/>
<dbReference type="NCBIfam" id="TIGR02436">
    <property type="entry name" value="four helix bundle protein"/>
    <property type="match status" value="1"/>
</dbReference>
<dbReference type="InterPro" id="IPR036583">
    <property type="entry name" value="23S_rRNA_IVS_sf"/>
</dbReference>
<evidence type="ECO:0000313" key="2">
    <source>
        <dbReference type="Proteomes" id="UP000288227"/>
    </source>
</evidence>
<dbReference type="CDD" id="cd16377">
    <property type="entry name" value="23S_rRNA_IVP_like"/>
    <property type="match status" value="1"/>
</dbReference>
<dbReference type="RefSeq" id="WP_127120660.1">
    <property type="nucleotide sequence ID" value="NZ_BHXQ01000001.1"/>
</dbReference>
<dbReference type="Gene3D" id="1.20.1440.60">
    <property type="entry name" value="23S rRNA-intervening sequence"/>
    <property type="match status" value="1"/>
</dbReference>
<dbReference type="InterPro" id="IPR012657">
    <property type="entry name" value="23S_rRNA-intervening_sequence"/>
</dbReference>
<protein>
    <submittedName>
        <fullName evidence="1">Four helix bundle protein</fullName>
    </submittedName>
</protein>
<organism evidence="1 2">
    <name type="scientific">Chryseotalea sanaruensis</name>
    <dbReference type="NCBI Taxonomy" id="2482724"/>
    <lineage>
        <taxon>Bacteria</taxon>
        <taxon>Pseudomonadati</taxon>
        <taxon>Bacteroidota</taxon>
        <taxon>Cytophagia</taxon>
        <taxon>Cytophagales</taxon>
        <taxon>Chryseotaleaceae</taxon>
        <taxon>Chryseotalea</taxon>
    </lineage>
</organism>
<gene>
    <name evidence="1" type="ORF">SanaruYs_02150</name>
</gene>
<proteinExistence type="predicted"/>
<evidence type="ECO:0000313" key="1">
    <source>
        <dbReference type="EMBL" id="GCC50000.1"/>
    </source>
</evidence>
<reference evidence="1 2" key="1">
    <citation type="submission" date="2018-11" db="EMBL/GenBank/DDBJ databases">
        <title>Chryseotalea sanarue gen. nov., sp., nov., a member of the family Cytophagaceae, isolated from a brackish lake in Hamamatsu Japan.</title>
        <authorList>
            <person name="Maejima Y."/>
            <person name="Iino T."/>
            <person name="Muraguchi Y."/>
            <person name="Fukuda K."/>
            <person name="Ohkuma M."/>
            <person name="Moriuchi R."/>
            <person name="Dohra H."/>
            <person name="Kimbara K."/>
            <person name="Shintani M."/>
        </authorList>
    </citation>
    <scope>NUCLEOTIDE SEQUENCE [LARGE SCALE GENOMIC DNA]</scope>
    <source>
        <strain evidence="1 2">Ys</strain>
    </source>
</reference>
<dbReference type="Proteomes" id="UP000288227">
    <property type="component" value="Unassembled WGS sequence"/>
</dbReference>
<dbReference type="PANTHER" id="PTHR38471:SF2">
    <property type="entry name" value="FOUR HELIX BUNDLE PROTEIN"/>
    <property type="match status" value="1"/>
</dbReference>